<comment type="similarity">
    <text evidence="4">Belongs to the venom waprin family.</text>
</comment>
<keyword evidence="3" id="KW-1015">Disulfide bond</keyword>
<dbReference type="AlphaFoldDB" id="A0A670YM24"/>
<evidence type="ECO:0000256" key="2">
    <source>
        <dbReference type="ARBA" id="ARBA00023022"/>
    </source>
</evidence>
<accession>A0A670YM24</accession>
<sequence>APCCLLLAHTANTLQFPNSPQLSHTLTRRYCPEEVRKCPTKGQYECNNDSECKKNKKCCFSNCALRCVEPHQGNSSGEY</sequence>
<evidence type="ECO:0000256" key="3">
    <source>
        <dbReference type="ARBA" id="ARBA00023157"/>
    </source>
</evidence>
<dbReference type="InterPro" id="IPR008197">
    <property type="entry name" value="WAP_dom"/>
</dbReference>
<dbReference type="InterPro" id="IPR036645">
    <property type="entry name" value="Elafin-like_sf"/>
</dbReference>
<name>A0A670YM24_PSETE</name>
<organism evidence="6 7">
    <name type="scientific">Pseudonaja textilis</name>
    <name type="common">Eastern brown snake</name>
    <dbReference type="NCBI Taxonomy" id="8673"/>
    <lineage>
        <taxon>Eukaryota</taxon>
        <taxon>Metazoa</taxon>
        <taxon>Chordata</taxon>
        <taxon>Craniata</taxon>
        <taxon>Vertebrata</taxon>
        <taxon>Euteleostomi</taxon>
        <taxon>Lepidosauria</taxon>
        <taxon>Squamata</taxon>
        <taxon>Bifurcata</taxon>
        <taxon>Unidentata</taxon>
        <taxon>Episquamata</taxon>
        <taxon>Toxicofera</taxon>
        <taxon>Serpentes</taxon>
        <taxon>Colubroidea</taxon>
        <taxon>Elapidae</taxon>
        <taxon>Hydrophiinae</taxon>
        <taxon>Pseudonaja</taxon>
    </lineage>
</organism>
<dbReference type="Gene3D" id="4.10.75.10">
    <property type="entry name" value="Elafin-like"/>
    <property type="match status" value="1"/>
</dbReference>
<dbReference type="SMART" id="SM00217">
    <property type="entry name" value="WAP"/>
    <property type="match status" value="1"/>
</dbReference>
<keyword evidence="1" id="KW-0929">Antimicrobial</keyword>
<dbReference type="Ensembl" id="ENSPTXT00000010937.1">
    <property type="protein sequence ID" value="ENSPTXP00000010583.1"/>
    <property type="gene ID" value="ENSPTXG00000007505.1"/>
</dbReference>
<evidence type="ECO:0000259" key="5">
    <source>
        <dbReference type="PROSITE" id="PS51390"/>
    </source>
</evidence>
<dbReference type="Proteomes" id="UP000472273">
    <property type="component" value="Unplaced"/>
</dbReference>
<dbReference type="SUPFAM" id="SSF57256">
    <property type="entry name" value="Elafin-like"/>
    <property type="match status" value="1"/>
</dbReference>
<evidence type="ECO:0000256" key="1">
    <source>
        <dbReference type="ARBA" id="ARBA00022529"/>
    </source>
</evidence>
<dbReference type="GeneTree" id="ENSGT01010000224213"/>
<reference evidence="6" key="1">
    <citation type="submission" date="2025-08" db="UniProtKB">
        <authorList>
            <consortium name="Ensembl"/>
        </authorList>
    </citation>
    <scope>IDENTIFICATION</scope>
</reference>
<keyword evidence="7" id="KW-1185">Reference proteome</keyword>
<keyword evidence="2" id="KW-0044">Antibiotic</keyword>
<dbReference type="GO" id="GO:0042742">
    <property type="term" value="P:defense response to bacterium"/>
    <property type="evidence" value="ECO:0007669"/>
    <property type="project" value="UniProtKB-KW"/>
</dbReference>
<protein>
    <recommendedName>
        <fullName evidence="5">WAP domain-containing protein</fullName>
    </recommendedName>
</protein>
<evidence type="ECO:0000256" key="4">
    <source>
        <dbReference type="ARBA" id="ARBA00035122"/>
    </source>
</evidence>
<dbReference type="GO" id="GO:0030414">
    <property type="term" value="F:peptidase inhibitor activity"/>
    <property type="evidence" value="ECO:0007669"/>
    <property type="project" value="InterPro"/>
</dbReference>
<feature type="domain" description="WAP" evidence="5">
    <location>
        <begin position="25"/>
        <end position="71"/>
    </location>
</feature>
<dbReference type="GO" id="GO:0005576">
    <property type="term" value="C:extracellular region"/>
    <property type="evidence" value="ECO:0007669"/>
    <property type="project" value="InterPro"/>
</dbReference>
<dbReference type="Pfam" id="PF00095">
    <property type="entry name" value="WAP"/>
    <property type="match status" value="1"/>
</dbReference>
<evidence type="ECO:0000313" key="6">
    <source>
        <dbReference type="Ensembl" id="ENSPTXP00000010583.1"/>
    </source>
</evidence>
<evidence type="ECO:0000313" key="7">
    <source>
        <dbReference type="Proteomes" id="UP000472273"/>
    </source>
</evidence>
<proteinExistence type="inferred from homology"/>
<dbReference type="PROSITE" id="PS51390">
    <property type="entry name" value="WAP"/>
    <property type="match status" value="1"/>
</dbReference>
<reference evidence="6" key="2">
    <citation type="submission" date="2025-09" db="UniProtKB">
        <authorList>
            <consortium name="Ensembl"/>
        </authorList>
    </citation>
    <scope>IDENTIFICATION</scope>
</reference>